<evidence type="ECO:0000313" key="5">
    <source>
        <dbReference type="EMBL" id="TDT18191.1"/>
    </source>
</evidence>
<dbReference type="PANTHER" id="PTHR20883">
    <property type="entry name" value="PHYTANOYL-COA DIOXYGENASE DOMAIN CONTAINING 1"/>
    <property type="match status" value="1"/>
</dbReference>
<evidence type="ECO:0000256" key="3">
    <source>
        <dbReference type="ARBA" id="ARBA00023004"/>
    </source>
</evidence>
<sequence>MSDIVHLPASTDPDSICEAIDEHGGVIVDRLLSSDTLERLETELRPYLDACEVGRNQFAGYRTKRIGALMARSVTCRELAMHPLITASSSQYLAPYCDSHQLHFTQAVAIGRGEGAQQIHRDRGVWGPALNRSVETQFSTIWALTEFTEENGATRFVPGSHTWDKDRHPTDDEIRYAEMEPGSVLLYNGTVLHGGGRNDTADERVGVLLHYTLNWLRQEENQYLSCPPHIAAELPAELRSLMGYSLGGPVLGFYSTPGDPGEGVELAPPELLFGSRASDTPSIDDATFYDPVDATTGAR</sequence>
<keyword evidence="5" id="KW-0223">Dioxygenase</keyword>
<keyword evidence="1" id="KW-0479">Metal-binding</keyword>
<keyword evidence="6" id="KW-1185">Reference proteome</keyword>
<protein>
    <submittedName>
        <fullName evidence="5">Ectoine hydroxylase-related dioxygenase (Phytanoyl-CoA dioxygenase family)</fullName>
    </submittedName>
</protein>
<dbReference type="InterPro" id="IPR008775">
    <property type="entry name" value="Phytyl_CoA_dOase-like"/>
</dbReference>
<reference evidence="5 6" key="1">
    <citation type="submission" date="2019-03" db="EMBL/GenBank/DDBJ databases">
        <title>Sequencing the genomes of 1000 actinobacteria strains.</title>
        <authorList>
            <person name="Klenk H.-P."/>
        </authorList>
    </citation>
    <scope>NUCLEOTIDE SEQUENCE [LARGE SCALE GENOMIC DNA]</scope>
    <source>
        <strain evidence="5 6">DSM 18936</strain>
    </source>
</reference>
<organism evidence="5 6">
    <name type="scientific">Ilumatobacter fluminis</name>
    <dbReference type="NCBI Taxonomy" id="467091"/>
    <lineage>
        <taxon>Bacteria</taxon>
        <taxon>Bacillati</taxon>
        <taxon>Actinomycetota</taxon>
        <taxon>Acidimicrobiia</taxon>
        <taxon>Acidimicrobiales</taxon>
        <taxon>Ilumatobacteraceae</taxon>
        <taxon>Ilumatobacter</taxon>
    </lineage>
</organism>
<keyword evidence="3" id="KW-0408">Iron</keyword>
<dbReference type="SUPFAM" id="SSF51197">
    <property type="entry name" value="Clavaminate synthase-like"/>
    <property type="match status" value="1"/>
</dbReference>
<evidence type="ECO:0000256" key="4">
    <source>
        <dbReference type="SAM" id="MobiDB-lite"/>
    </source>
</evidence>
<dbReference type="AlphaFoldDB" id="A0A4R7I3M6"/>
<name>A0A4R7I3M6_9ACTN</name>
<dbReference type="GO" id="GO:0016706">
    <property type="term" value="F:2-oxoglutarate-dependent dioxygenase activity"/>
    <property type="evidence" value="ECO:0007669"/>
    <property type="project" value="UniProtKB-ARBA"/>
</dbReference>
<comment type="caution">
    <text evidence="5">The sequence shown here is derived from an EMBL/GenBank/DDBJ whole genome shotgun (WGS) entry which is preliminary data.</text>
</comment>
<dbReference type="Gene3D" id="2.60.120.620">
    <property type="entry name" value="q2cbj1_9rhob like domain"/>
    <property type="match status" value="1"/>
</dbReference>
<dbReference type="Proteomes" id="UP000294558">
    <property type="component" value="Unassembled WGS sequence"/>
</dbReference>
<evidence type="ECO:0000256" key="2">
    <source>
        <dbReference type="ARBA" id="ARBA00023002"/>
    </source>
</evidence>
<gene>
    <name evidence="5" type="ORF">BDK89_3808</name>
</gene>
<dbReference type="RefSeq" id="WP_133870424.1">
    <property type="nucleotide sequence ID" value="NZ_SOAU01000001.1"/>
</dbReference>
<accession>A0A4R7I3M6</accession>
<dbReference type="EMBL" id="SOAU01000001">
    <property type="protein sequence ID" value="TDT18191.1"/>
    <property type="molecule type" value="Genomic_DNA"/>
</dbReference>
<dbReference type="OrthoDB" id="9796766at2"/>
<dbReference type="GO" id="GO:0005506">
    <property type="term" value="F:iron ion binding"/>
    <property type="evidence" value="ECO:0007669"/>
    <property type="project" value="UniProtKB-ARBA"/>
</dbReference>
<feature type="region of interest" description="Disordered" evidence="4">
    <location>
        <begin position="275"/>
        <end position="299"/>
    </location>
</feature>
<evidence type="ECO:0000256" key="1">
    <source>
        <dbReference type="ARBA" id="ARBA00022723"/>
    </source>
</evidence>
<proteinExistence type="predicted"/>
<keyword evidence="2" id="KW-0560">Oxidoreductase</keyword>
<evidence type="ECO:0000313" key="6">
    <source>
        <dbReference type="Proteomes" id="UP000294558"/>
    </source>
</evidence>
<dbReference type="PANTHER" id="PTHR20883:SF19">
    <property type="entry name" value="MULTIFUNCTIONAL DIOXYGENASE AUSE"/>
    <property type="match status" value="1"/>
</dbReference>
<dbReference type="Pfam" id="PF05721">
    <property type="entry name" value="PhyH"/>
    <property type="match status" value="1"/>
</dbReference>